<reference evidence="1" key="1">
    <citation type="submission" date="2021-03" db="EMBL/GenBank/DDBJ databases">
        <authorList>
            <consortium name="DOE Joint Genome Institute"/>
            <person name="Ahrendt S."/>
            <person name="Looney B.P."/>
            <person name="Miyauchi S."/>
            <person name="Morin E."/>
            <person name="Drula E."/>
            <person name="Courty P.E."/>
            <person name="Chicoki N."/>
            <person name="Fauchery L."/>
            <person name="Kohler A."/>
            <person name="Kuo A."/>
            <person name="Labutti K."/>
            <person name="Pangilinan J."/>
            <person name="Lipzen A."/>
            <person name="Riley R."/>
            <person name="Andreopoulos W."/>
            <person name="He G."/>
            <person name="Johnson J."/>
            <person name="Barry K.W."/>
            <person name="Grigoriev I.V."/>
            <person name="Nagy L."/>
            <person name="Hibbett D."/>
            <person name="Henrissat B."/>
            <person name="Matheny P.B."/>
            <person name="Labbe J."/>
            <person name="Martin F."/>
        </authorList>
    </citation>
    <scope>NUCLEOTIDE SEQUENCE</scope>
    <source>
        <strain evidence="1">HHB10654</strain>
    </source>
</reference>
<accession>A0ACB8SNZ1</accession>
<protein>
    <submittedName>
        <fullName evidence="1">Uncharacterized protein</fullName>
    </submittedName>
</protein>
<keyword evidence="2" id="KW-1185">Reference proteome</keyword>
<gene>
    <name evidence="1" type="ORF">BV25DRAFT_1830662</name>
</gene>
<comment type="caution">
    <text evidence="1">The sequence shown here is derived from an EMBL/GenBank/DDBJ whole genome shotgun (WGS) entry which is preliminary data.</text>
</comment>
<dbReference type="Proteomes" id="UP000814140">
    <property type="component" value="Unassembled WGS sequence"/>
</dbReference>
<organism evidence="1 2">
    <name type="scientific">Artomyces pyxidatus</name>
    <dbReference type="NCBI Taxonomy" id="48021"/>
    <lineage>
        <taxon>Eukaryota</taxon>
        <taxon>Fungi</taxon>
        <taxon>Dikarya</taxon>
        <taxon>Basidiomycota</taxon>
        <taxon>Agaricomycotina</taxon>
        <taxon>Agaricomycetes</taxon>
        <taxon>Russulales</taxon>
        <taxon>Auriscalpiaceae</taxon>
        <taxon>Artomyces</taxon>
    </lineage>
</organism>
<proteinExistence type="predicted"/>
<name>A0ACB8SNZ1_9AGAM</name>
<evidence type="ECO:0000313" key="1">
    <source>
        <dbReference type="EMBL" id="KAI0057912.1"/>
    </source>
</evidence>
<sequence length="263" mass="29540">MTRAQARKEAYKKQKEGEARKAKEAKEALAAGRKARAEKRSDIREQAMERGDDGKGKAQPTAPSPPIASTFSDAADREVRISSLEEASTKTIPTPYANGRIVDFAVVNVKAGAHVERPDRYDGWRILEDHVPLLVEIKRSPPRDAQGAQFQISLRYALHEARVAVMLQAAYLFASRPHLAMVMVIAAAGPYWSTAVVLREHEFTDDELNKMLHDTEYVPEEEFVGKPSWSQPVKLYTPESNDTLKEIRTEVMSFHVMTAPEWP</sequence>
<evidence type="ECO:0000313" key="2">
    <source>
        <dbReference type="Proteomes" id="UP000814140"/>
    </source>
</evidence>
<dbReference type="EMBL" id="MU277241">
    <property type="protein sequence ID" value="KAI0057912.1"/>
    <property type="molecule type" value="Genomic_DNA"/>
</dbReference>
<reference evidence="1" key="2">
    <citation type="journal article" date="2022" name="New Phytol.">
        <title>Evolutionary transition to the ectomycorrhizal habit in the genomes of a hyperdiverse lineage of mushroom-forming fungi.</title>
        <authorList>
            <person name="Looney B."/>
            <person name="Miyauchi S."/>
            <person name="Morin E."/>
            <person name="Drula E."/>
            <person name="Courty P.E."/>
            <person name="Kohler A."/>
            <person name="Kuo A."/>
            <person name="LaButti K."/>
            <person name="Pangilinan J."/>
            <person name="Lipzen A."/>
            <person name="Riley R."/>
            <person name="Andreopoulos W."/>
            <person name="He G."/>
            <person name="Johnson J."/>
            <person name="Nolan M."/>
            <person name="Tritt A."/>
            <person name="Barry K.W."/>
            <person name="Grigoriev I.V."/>
            <person name="Nagy L.G."/>
            <person name="Hibbett D."/>
            <person name="Henrissat B."/>
            <person name="Matheny P.B."/>
            <person name="Labbe J."/>
            <person name="Martin F.M."/>
        </authorList>
    </citation>
    <scope>NUCLEOTIDE SEQUENCE</scope>
    <source>
        <strain evidence="1">HHB10654</strain>
    </source>
</reference>